<evidence type="ECO:0000256" key="1">
    <source>
        <dbReference type="SAM" id="Phobius"/>
    </source>
</evidence>
<dbReference type="GO" id="GO:0016020">
    <property type="term" value="C:membrane"/>
    <property type="evidence" value="ECO:0007669"/>
    <property type="project" value="InterPro"/>
</dbReference>
<feature type="transmembrane region" description="Helical" evidence="1">
    <location>
        <begin position="112"/>
        <end position="130"/>
    </location>
</feature>
<accession>A0A8S1EID0</accession>
<keyword evidence="3" id="KW-1185">Reference proteome</keyword>
<sequence>MARVMYKFVLITSILLIVAGLLLTAFSLFSPVWEIVDFPRNHLSHHHGLWWDCIVHHDTLIPLYELQAEQRGDRCDSKLDTAVQANLRIALEKGDDDARELLLHRFLPHHKGVIFFAVFTFVFGSISIAIGACSPCFPPNSLLYVVGVFMTGACSILADVIFLYAFSQKPNQLLKEITRETVIMSRSERSSALMSYVKRLGSACYIHMFGSFLLVIGFIFSIFCAYFLITSKHAHDVCCASKKEYREQTRWRNSGLILKTGHGRQVSRPFVVIDDDSSI</sequence>
<gene>
    <name evidence="2" type="ORF">CBOVIS_LOCUS811</name>
</gene>
<dbReference type="Gene3D" id="1.20.140.150">
    <property type="match status" value="1"/>
</dbReference>
<feature type="transmembrane region" description="Helical" evidence="1">
    <location>
        <begin position="6"/>
        <end position="29"/>
    </location>
</feature>
<dbReference type="Proteomes" id="UP000494206">
    <property type="component" value="Unassembled WGS sequence"/>
</dbReference>
<dbReference type="Pfam" id="PF07062">
    <property type="entry name" value="Clc-like"/>
    <property type="match status" value="1"/>
</dbReference>
<protein>
    <submittedName>
        <fullName evidence="2">Uncharacterized protein</fullName>
    </submittedName>
</protein>
<comment type="caution">
    <text evidence="2">The sequence shown here is derived from an EMBL/GenBank/DDBJ whole genome shotgun (WGS) entry which is preliminary data.</text>
</comment>
<dbReference type="AlphaFoldDB" id="A0A8S1EID0"/>
<keyword evidence="1" id="KW-0472">Membrane</keyword>
<dbReference type="OrthoDB" id="5779987at2759"/>
<proteinExistence type="predicted"/>
<dbReference type="EMBL" id="CADEPM010000001">
    <property type="protein sequence ID" value="CAB3397392.1"/>
    <property type="molecule type" value="Genomic_DNA"/>
</dbReference>
<keyword evidence="1" id="KW-1133">Transmembrane helix</keyword>
<feature type="transmembrane region" description="Helical" evidence="1">
    <location>
        <begin position="204"/>
        <end position="229"/>
    </location>
</feature>
<evidence type="ECO:0000313" key="2">
    <source>
        <dbReference type="EMBL" id="CAB3397392.1"/>
    </source>
</evidence>
<organism evidence="2 3">
    <name type="scientific">Caenorhabditis bovis</name>
    <dbReference type="NCBI Taxonomy" id="2654633"/>
    <lineage>
        <taxon>Eukaryota</taxon>
        <taxon>Metazoa</taxon>
        <taxon>Ecdysozoa</taxon>
        <taxon>Nematoda</taxon>
        <taxon>Chromadorea</taxon>
        <taxon>Rhabditida</taxon>
        <taxon>Rhabditina</taxon>
        <taxon>Rhabditomorpha</taxon>
        <taxon>Rhabditoidea</taxon>
        <taxon>Rhabditidae</taxon>
        <taxon>Peloderinae</taxon>
        <taxon>Caenorhabditis</taxon>
    </lineage>
</organism>
<dbReference type="InterPro" id="IPR010761">
    <property type="entry name" value="Clc_prot-like"/>
</dbReference>
<evidence type="ECO:0000313" key="3">
    <source>
        <dbReference type="Proteomes" id="UP000494206"/>
    </source>
</evidence>
<dbReference type="PANTHER" id="PTHR35574">
    <property type="entry name" value="PUTATIVE-RELATED"/>
    <property type="match status" value="1"/>
</dbReference>
<reference evidence="2 3" key="1">
    <citation type="submission" date="2020-04" db="EMBL/GenBank/DDBJ databases">
        <authorList>
            <person name="Laetsch R D."/>
            <person name="Stevens L."/>
            <person name="Kumar S."/>
            <person name="Blaxter L. M."/>
        </authorList>
    </citation>
    <scope>NUCLEOTIDE SEQUENCE [LARGE SCALE GENOMIC DNA]</scope>
</reference>
<keyword evidence="1" id="KW-0812">Transmembrane</keyword>
<name>A0A8S1EID0_9PELO</name>
<dbReference type="PANTHER" id="PTHR35574:SF4">
    <property type="entry name" value="CLC-LIKE PROTEIN"/>
    <property type="match status" value="1"/>
</dbReference>
<feature type="transmembrane region" description="Helical" evidence="1">
    <location>
        <begin position="142"/>
        <end position="166"/>
    </location>
</feature>